<dbReference type="Pfam" id="PF13692">
    <property type="entry name" value="Glyco_trans_1_4"/>
    <property type="match status" value="1"/>
</dbReference>
<dbReference type="EMBL" id="JACICA010000002">
    <property type="protein sequence ID" value="MBB3702203.1"/>
    <property type="molecule type" value="Genomic_DNA"/>
</dbReference>
<dbReference type="Gene3D" id="3.40.50.2000">
    <property type="entry name" value="Glycogen Phosphorylase B"/>
    <property type="match status" value="2"/>
</dbReference>
<dbReference type="PANTHER" id="PTHR12526">
    <property type="entry name" value="GLYCOSYLTRANSFERASE"/>
    <property type="match status" value="1"/>
</dbReference>
<protein>
    <submittedName>
        <fullName evidence="2">Glycosyltransferase involved in cell wall biosynthesis</fullName>
    </submittedName>
</protein>
<evidence type="ECO:0000259" key="1">
    <source>
        <dbReference type="Pfam" id="PF13439"/>
    </source>
</evidence>
<dbReference type="RefSeq" id="WP_183694817.1">
    <property type="nucleotide sequence ID" value="NZ_JACICA010000002.1"/>
</dbReference>
<evidence type="ECO:0000313" key="2">
    <source>
        <dbReference type="EMBL" id="MBB3702203.1"/>
    </source>
</evidence>
<reference evidence="2 3" key="1">
    <citation type="submission" date="2020-08" db="EMBL/GenBank/DDBJ databases">
        <title>Genomic Encyclopedia of Type Strains, Phase IV (KMG-IV): sequencing the most valuable type-strain genomes for metagenomic binning, comparative biology and taxonomic classification.</title>
        <authorList>
            <person name="Goeker M."/>
        </authorList>
    </citation>
    <scope>NUCLEOTIDE SEQUENCE [LARGE SCALE GENOMIC DNA]</scope>
    <source>
        <strain evidence="2 3">DSM 22548</strain>
    </source>
</reference>
<evidence type="ECO:0000313" key="3">
    <source>
        <dbReference type="Proteomes" id="UP000541425"/>
    </source>
</evidence>
<sequence length="421" mass="47417">MKVLLVNTSEQTGGAAIAASRLMHALNNHNVQTHMLVRDKQTDNPNVIKARNPLMRAKFVAERAEIFAINRSRENLWAIDAGTHGMDITKLREFEEADLVHLHWINQGMLSLGDLAKILKTGKPVVWTMHDMWPITGICHHAKECENWLSHCHDCRLLMRPNERDLSYRVFENKINTYAQGKIHFVACSEWLCKLAYQAPLTKGHEVVSIPNAIDTNFYVPGDKQAARERLGLPRNKRLLLFVALKATDKNKGIDYLIKATHIIAERYPEWISQLGVIPVGLEADTLKDAFACSCFPQEYVKDAARMRDLYQAADLLVMPTLMDNLPNTIVEAQACALPCVGFNIGGLPQMIKDGLNGYLARYKDADHFAELTLGTLIDEHYQKFCLRAHQMAESTYSEQAVAEKHIQLYESALASSAVAI</sequence>
<name>A0A7W5XXB9_9BACT</name>
<keyword evidence="2" id="KW-0808">Transferase</keyword>
<dbReference type="InterPro" id="IPR028098">
    <property type="entry name" value="Glyco_trans_4-like_N"/>
</dbReference>
<dbReference type="Proteomes" id="UP000541425">
    <property type="component" value="Unassembled WGS sequence"/>
</dbReference>
<proteinExistence type="predicted"/>
<dbReference type="AlphaFoldDB" id="A0A7W5XXB9"/>
<dbReference type="Pfam" id="PF13439">
    <property type="entry name" value="Glyco_transf_4"/>
    <property type="match status" value="1"/>
</dbReference>
<organism evidence="2 3">
    <name type="scientific">Alloprevotella rava</name>
    <dbReference type="NCBI Taxonomy" id="671218"/>
    <lineage>
        <taxon>Bacteria</taxon>
        <taxon>Pseudomonadati</taxon>
        <taxon>Bacteroidota</taxon>
        <taxon>Bacteroidia</taxon>
        <taxon>Bacteroidales</taxon>
        <taxon>Prevotellaceae</taxon>
        <taxon>Alloprevotella</taxon>
    </lineage>
</organism>
<feature type="domain" description="Glycosyltransferase subfamily 4-like N-terminal" evidence="1">
    <location>
        <begin position="13"/>
        <end position="217"/>
    </location>
</feature>
<dbReference type="PANTHER" id="PTHR12526:SF637">
    <property type="entry name" value="GLYCOSYLTRANSFERASE EPSF-RELATED"/>
    <property type="match status" value="1"/>
</dbReference>
<comment type="caution">
    <text evidence="2">The sequence shown here is derived from an EMBL/GenBank/DDBJ whole genome shotgun (WGS) entry which is preliminary data.</text>
</comment>
<dbReference type="SUPFAM" id="SSF53756">
    <property type="entry name" value="UDP-Glycosyltransferase/glycogen phosphorylase"/>
    <property type="match status" value="1"/>
</dbReference>
<gene>
    <name evidence="2" type="ORF">FHS60_000656</name>
</gene>
<accession>A0A7W5XXB9</accession>
<dbReference type="GO" id="GO:0016757">
    <property type="term" value="F:glycosyltransferase activity"/>
    <property type="evidence" value="ECO:0007669"/>
    <property type="project" value="UniProtKB-ARBA"/>
</dbReference>